<feature type="non-terminal residue" evidence="2">
    <location>
        <position position="101"/>
    </location>
</feature>
<dbReference type="EMBL" id="CAJNOV010004778">
    <property type="protein sequence ID" value="CAF1186425.1"/>
    <property type="molecule type" value="Genomic_DNA"/>
</dbReference>
<feature type="compositionally biased region" description="Polar residues" evidence="1">
    <location>
        <begin position="77"/>
        <end position="95"/>
    </location>
</feature>
<reference evidence="2" key="1">
    <citation type="submission" date="2021-02" db="EMBL/GenBank/DDBJ databases">
        <authorList>
            <person name="Nowell W R."/>
        </authorList>
    </citation>
    <scope>NUCLEOTIDE SEQUENCE</scope>
</reference>
<sequence length="101" mass="11065">LEPQSVPFSSEHIEDEVKIVSIQDQVSPVTDVGKEEETKVETRVEPESVSTEQKDDEAKIVSIQEQASPVTDVGNEDATNLESAVETQPVPISTEQSEEEV</sequence>
<evidence type="ECO:0000313" key="3">
    <source>
        <dbReference type="EMBL" id="CAF4220731.1"/>
    </source>
</evidence>
<protein>
    <submittedName>
        <fullName evidence="2">Uncharacterized protein</fullName>
    </submittedName>
</protein>
<dbReference type="AlphaFoldDB" id="A0A814VAL8"/>
<feature type="region of interest" description="Disordered" evidence="1">
    <location>
        <begin position="26"/>
        <end position="101"/>
    </location>
</feature>
<dbReference type="EMBL" id="CAJOBH010020892">
    <property type="protein sequence ID" value="CAF4220731.1"/>
    <property type="molecule type" value="Genomic_DNA"/>
</dbReference>
<feature type="non-terminal residue" evidence="2">
    <location>
        <position position="1"/>
    </location>
</feature>
<evidence type="ECO:0000256" key="1">
    <source>
        <dbReference type="SAM" id="MobiDB-lite"/>
    </source>
</evidence>
<gene>
    <name evidence="3" type="ORF">BYL167_LOCUS24374</name>
    <name evidence="2" type="ORF">CJN711_LOCUS11276</name>
</gene>
<evidence type="ECO:0000313" key="4">
    <source>
        <dbReference type="Proteomes" id="UP000663855"/>
    </source>
</evidence>
<organism evidence="2 4">
    <name type="scientific">Rotaria magnacalcarata</name>
    <dbReference type="NCBI Taxonomy" id="392030"/>
    <lineage>
        <taxon>Eukaryota</taxon>
        <taxon>Metazoa</taxon>
        <taxon>Spiralia</taxon>
        <taxon>Gnathifera</taxon>
        <taxon>Rotifera</taxon>
        <taxon>Eurotatoria</taxon>
        <taxon>Bdelloidea</taxon>
        <taxon>Philodinida</taxon>
        <taxon>Philodinidae</taxon>
        <taxon>Rotaria</taxon>
    </lineage>
</organism>
<feature type="compositionally biased region" description="Basic and acidic residues" evidence="1">
    <location>
        <begin position="32"/>
        <end position="59"/>
    </location>
</feature>
<comment type="caution">
    <text evidence="2">The sequence shown here is derived from an EMBL/GenBank/DDBJ whole genome shotgun (WGS) entry which is preliminary data.</text>
</comment>
<evidence type="ECO:0000313" key="2">
    <source>
        <dbReference type="EMBL" id="CAF1186425.1"/>
    </source>
</evidence>
<proteinExistence type="predicted"/>
<name>A0A814VAL8_9BILA</name>
<dbReference type="Proteomes" id="UP000681967">
    <property type="component" value="Unassembled WGS sequence"/>
</dbReference>
<dbReference type="Proteomes" id="UP000663855">
    <property type="component" value="Unassembled WGS sequence"/>
</dbReference>
<accession>A0A814VAL8</accession>